<dbReference type="Proteomes" id="UP000054558">
    <property type="component" value="Unassembled WGS sequence"/>
</dbReference>
<keyword evidence="3" id="KW-1185">Reference proteome</keyword>
<evidence type="ECO:0000256" key="1">
    <source>
        <dbReference type="SAM" id="MobiDB-lite"/>
    </source>
</evidence>
<dbReference type="PANTHER" id="PTHR34574:SF2">
    <property type="entry name" value="CALCIUM-BINDING EF-HAND FAMILY PROTEIN"/>
    <property type="match status" value="1"/>
</dbReference>
<evidence type="ECO:0000313" key="2">
    <source>
        <dbReference type="EMBL" id="GAQ79690.1"/>
    </source>
</evidence>
<protein>
    <recommendedName>
        <fullName evidence="4">EF-hand domain-containing protein</fullName>
    </recommendedName>
</protein>
<dbReference type="EMBL" id="DF236985">
    <property type="protein sequence ID" value="GAQ79690.1"/>
    <property type="molecule type" value="Genomic_DNA"/>
</dbReference>
<accession>A0A1Y1HM42</accession>
<feature type="region of interest" description="Disordered" evidence="1">
    <location>
        <begin position="384"/>
        <end position="404"/>
    </location>
</feature>
<dbReference type="PANTHER" id="PTHR34574">
    <property type="entry name" value="CALCIUM-BINDING EF-HAND FAMILY PROTEIN-RELATED"/>
    <property type="match status" value="1"/>
</dbReference>
<organism evidence="2 3">
    <name type="scientific">Klebsormidium nitens</name>
    <name type="common">Green alga</name>
    <name type="synonym">Ulothrix nitens</name>
    <dbReference type="NCBI Taxonomy" id="105231"/>
    <lineage>
        <taxon>Eukaryota</taxon>
        <taxon>Viridiplantae</taxon>
        <taxon>Streptophyta</taxon>
        <taxon>Klebsormidiophyceae</taxon>
        <taxon>Klebsormidiales</taxon>
        <taxon>Klebsormidiaceae</taxon>
        <taxon>Klebsormidium</taxon>
    </lineage>
</organism>
<dbReference type="OMA" id="QYIRVAF"/>
<sequence>MAACTDAADKFDGRRLKALTGDPSKFSQYIDSKFKKLNGSGTGSLTAEELQPAIAEWGSLLGLPPMGSSADTDQIYKEITGQYLDASKRSGQVDRDTFGVVTRDILLGISDSLEANPISIDTIDGSQLRYILAPEQKAEFQLMADRAYEAINTQVIDQQSVTDTAEVSEQAPAASQNAMGGNLEIGGAKALALALKQHLTIEEGVPPASSQKVEALIDRAIQSVAGEQQNGQRLSKDEFTDHLRAALERLAEGLQTAPVTVAHTEKDVKGEKIKPLMGDKEGFSRAVHQIFEEHSQNGKVPHSDFWTAFDRIAGLAGLPPLGANEKMDKVYDTIIGDREASPGAYATEEELATHLEEALFLVGARLTAEPISVKVAQVVGDPNDVSSQSAQREQQVGGGVTGGQMAGRERPVGDVPGDVIQSQEQELQMARGPAMVGVRGVPVAASY</sequence>
<name>A0A1Y1HM42_KLENI</name>
<evidence type="ECO:0000313" key="3">
    <source>
        <dbReference type="Proteomes" id="UP000054558"/>
    </source>
</evidence>
<proteinExistence type="predicted"/>
<gene>
    <name evidence="2" type="ORF">KFL_000360060</name>
</gene>
<dbReference type="OrthoDB" id="1881481at2759"/>
<feature type="compositionally biased region" description="Polar residues" evidence="1">
    <location>
        <begin position="384"/>
        <end position="393"/>
    </location>
</feature>
<evidence type="ECO:0008006" key="4">
    <source>
        <dbReference type="Google" id="ProtNLM"/>
    </source>
</evidence>
<reference evidence="2 3" key="1">
    <citation type="journal article" date="2014" name="Nat. Commun.">
        <title>Klebsormidium flaccidum genome reveals primary factors for plant terrestrial adaptation.</title>
        <authorList>
            <person name="Hori K."/>
            <person name="Maruyama F."/>
            <person name="Fujisawa T."/>
            <person name="Togashi T."/>
            <person name="Yamamoto N."/>
            <person name="Seo M."/>
            <person name="Sato S."/>
            <person name="Yamada T."/>
            <person name="Mori H."/>
            <person name="Tajima N."/>
            <person name="Moriyama T."/>
            <person name="Ikeuchi M."/>
            <person name="Watanabe M."/>
            <person name="Wada H."/>
            <person name="Kobayashi K."/>
            <person name="Saito M."/>
            <person name="Masuda T."/>
            <person name="Sasaki-Sekimoto Y."/>
            <person name="Mashiguchi K."/>
            <person name="Awai K."/>
            <person name="Shimojima M."/>
            <person name="Masuda S."/>
            <person name="Iwai M."/>
            <person name="Nobusawa T."/>
            <person name="Narise T."/>
            <person name="Kondo S."/>
            <person name="Saito H."/>
            <person name="Sato R."/>
            <person name="Murakawa M."/>
            <person name="Ihara Y."/>
            <person name="Oshima-Yamada Y."/>
            <person name="Ohtaka K."/>
            <person name="Satoh M."/>
            <person name="Sonobe K."/>
            <person name="Ishii M."/>
            <person name="Ohtani R."/>
            <person name="Kanamori-Sato M."/>
            <person name="Honoki R."/>
            <person name="Miyazaki D."/>
            <person name="Mochizuki H."/>
            <person name="Umetsu J."/>
            <person name="Higashi K."/>
            <person name="Shibata D."/>
            <person name="Kamiya Y."/>
            <person name="Sato N."/>
            <person name="Nakamura Y."/>
            <person name="Tabata S."/>
            <person name="Ida S."/>
            <person name="Kurokawa K."/>
            <person name="Ohta H."/>
        </authorList>
    </citation>
    <scope>NUCLEOTIDE SEQUENCE [LARGE SCALE GENOMIC DNA]</scope>
    <source>
        <strain evidence="2 3">NIES-2285</strain>
    </source>
</reference>
<dbReference type="AlphaFoldDB" id="A0A1Y1HM42"/>